<dbReference type="RefSeq" id="WP_290197081.1">
    <property type="nucleotide sequence ID" value="NZ_CP047654.1"/>
</dbReference>
<accession>A0ABU1ZU69</accession>
<keyword evidence="2" id="KW-1185">Reference proteome</keyword>
<sequence length="217" mass="24238">MATPDTNREARVYSGGDGDDYLAALGLRQDLLWDSLAEGVRALRNTSDHHPPTAPGYYLWAETIAALRRKLEGTGEWRIANPKNRPLIINGNTGVSVTAAGGNAATGTESMPNVARRKGQATRERYVPDQLELPLFLRPAGGEDYDRSVGDWIFLYHLDPHGARAELSLPRAFTVDGYVDSWRTRVLLEPRDEYDQMVRELPDEWAGDDVDFRLQEG</sequence>
<protein>
    <submittedName>
        <fullName evidence="1">Uncharacterized protein</fullName>
    </submittedName>
</protein>
<dbReference type="EMBL" id="JAVDXZ010000001">
    <property type="protein sequence ID" value="MDR7328340.1"/>
    <property type="molecule type" value="Genomic_DNA"/>
</dbReference>
<reference evidence="1" key="1">
    <citation type="submission" date="2023-07" db="EMBL/GenBank/DDBJ databases">
        <title>Sequencing the genomes of 1000 actinobacteria strains.</title>
        <authorList>
            <person name="Klenk H.-P."/>
        </authorList>
    </citation>
    <scope>NUCLEOTIDE SEQUENCE</scope>
    <source>
        <strain evidence="1">DSM 107476</strain>
    </source>
</reference>
<organism evidence="1 2">
    <name type="scientific">Corynebacterium guangdongense</name>
    <dbReference type="NCBI Taxonomy" id="1783348"/>
    <lineage>
        <taxon>Bacteria</taxon>
        <taxon>Bacillati</taxon>
        <taxon>Actinomycetota</taxon>
        <taxon>Actinomycetes</taxon>
        <taxon>Mycobacteriales</taxon>
        <taxon>Corynebacteriaceae</taxon>
        <taxon>Corynebacterium</taxon>
    </lineage>
</organism>
<name>A0ABU1ZU69_9CORY</name>
<gene>
    <name evidence="1" type="ORF">J2S39_000016</name>
</gene>
<evidence type="ECO:0000313" key="2">
    <source>
        <dbReference type="Proteomes" id="UP001180840"/>
    </source>
</evidence>
<comment type="caution">
    <text evidence="1">The sequence shown here is derived from an EMBL/GenBank/DDBJ whole genome shotgun (WGS) entry which is preliminary data.</text>
</comment>
<dbReference type="Proteomes" id="UP001180840">
    <property type="component" value="Unassembled WGS sequence"/>
</dbReference>
<proteinExistence type="predicted"/>
<evidence type="ECO:0000313" key="1">
    <source>
        <dbReference type="EMBL" id="MDR7328340.1"/>
    </source>
</evidence>